<accession>A0A376J4S1</accession>
<evidence type="ECO:0000313" key="1">
    <source>
        <dbReference type="EMBL" id="STE54673.1"/>
    </source>
</evidence>
<dbReference type="RefSeq" id="WP_115002191.1">
    <property type="nucleotide sequence ID" value="NZ_UFXS01000002.1"/>
</dbReference>
<organism evidence="1 2">
    <name type="scientific">Empedobacter falsenii</name>
    <dbReference type="NCBI Taxonomy" id="343874"/>
    <lineage>
        <taxon>Bacteria</taxon>
        <taxon>Pseudomonadati</taxon>
        <taxon>Bacteroidota</taxon>
        <taxon>Flavobacteriia</taxon>
        <taxon>Flavobacteriales</taxon>
        <taxon>Weeksellaceae</taxon>
        <taxon>Empedobacter</taxon>
    </lineage>
</organism>
<evidence type="ECO:0000313" key="2">
    <source>
        <dbReference type="Proteomes" id="UP000254737"/>
    </source>
</evidence>
<dbReference type="Proteomes" id="UP000254737">
    <property type="component" value="Unassembled WGS sequence"/>
</dbReference>
<gene>
    <name evidence="1" type="ORF">NCTC13456_03460</name>
</gene>
<dbReference type="EMBL" id="UFXS01000002">
    <property type="protein sequence ID" value="STE54673.1"/>
    <property type="molecule type" value="Genomic_DNA"/>
</dbReference>
<sequence length="194" mass="22849">MRKLFLFGCILCFFNSCYSPKYALTDVLLNPDKKLVHLDKTFLLVKNNFPFNAVKFNEKVDNDFKSLFGSQLYLQQNFIDFDVSDFKYLLTKDELILIKDQTNKDYLLLLKTLLKPAYKNGKKDNSMNNNQMKREYHIILEVYDLQNLEKIYAKESGSILEFKHEGVSASTTSEVQLEKTFQLLFNDFKIFINK</sequence>
<proteinExistence type="predicted"/>
<name>A0A376J4S1_9FLAO</name>
<evidence type="ECO:0008006" key="3">
    <source>
        <dbReference type="Google" id="ProtNLM"/>
    </source>
</evidence>
<dbReference type="STRING" id="343874.GCA_000805695_03251"/>
<dbReference type="AlphaFoldDB" id="A0A376J4S1"/>
<reference evidence="1 2" key="1">
    <citation type="submission" date="2018-06" db="EMBL/GenBank/DDBJ databases">
        <authorList>
            <consortium name="Pathogen Informatics"/>
            <person name="Doyle S."/>
        </authorList>
    </citation>
    <scope>NUCLEOTIDE SEQUENCE [LARGE SCALE GENOMIC DNA]</scope>
    <source>
        <strain evidence="1 2">NCTC13456</strain>
    </source>
</reference>
<protein>
    <recommendedName>
        <fullName evidence="3">DUF4136 domain-containing protein</fullName>
    </recommendedName>
</protein>